<evidence type="ECO:0000313" key="2">
    <source>
        <dbReference type="Proteomes" id="UP000536746"/>
    </source>
</evidence>
<dbReference type="EMBL" id="JABFMT010000002">
    <property type="protein sequence ID" value="NUU00579.1"/>
    <property type="molecule type" value="Genomic_DNA"/>
</dbReference>
<organism evidence="1 2">
    <name type="scientific">Herbaspirillum robiniae</name>
    <dbReference type="NCBI Taxonomy" id="2014887"/>
    <lineage>
        <taxon>Bacteria</taxon>
        <taxon>Pseudomonadati</taxon>
        <taxon>Pseudomonadota</taxon>
        <taxon>Betaproteobacteria</taxon>
        <taxon>Burkholderiales</taxon>
        <taxon>Oxalobacteraceae</taxon>
        <taxon>Herbaspirillum</taxon>
    </lineage>
</organism>
<keyword evidence="2" id="KW-1185">Reference proteome</keyword>
<dbReference type="Proteomes" id="UP000536746">
    <property type="component" value="Unassembled WGS sequence"/>
</dbReference>
<dbReference type="RefSeq" id="WP_158522563.1">
    <property type="nucleotide sequence ID" value="NZ_CP018845.1"/>
</dbReference>
<name>A0ABX2LYC7_9BURK</name>
<evidence type="ECO:0008006" key="3">
    <source>
        <dbReference type="Google" id="ProtNLM"/>
    </source>
</evidence>
<gene>
    <name evidence="1" type="ORF">HNO84_03140</name>
</gene>
<comment type="caution">
    <text evidence="1">The sequence shown here is derived from an EMBL/GenBank/DDBJ whole genome shotgun (WGS) entry which is preliminary data.</text>
</comment>
<proteinExistence type="predicted"/>
<evidence type="ECO:0000313" key="1">
    <source>
        <dbReference type="EMBL" id="NUU00579.1"/>
    </source>
</evidence>
<sequence>MEDLALAFVQMFGDLFEAATTFVASYDGDAAACAHEACARSFTAAFGVV</sequence>
<protein>
    <recommendedName>
        <fullName evidence="3">PE family protein</fullName>
    </recommendedName>
</protein>
<accession>A0ABX2LYC7</accession>
<reference evidence="1 2" key="1">
    <citation type="journal article" date="2020" name="Front. Plant Sci.">
        <title>Isolation of Rhizosphere Bacteria That Improve Quality and Water Stress Tolerance in Greenhouse Ornamentals.</title>
        <authorList>
            <person name="Nordstedt N.P."/>
            <person name="Jones M.L."/>
        </authorList>
    </citation>
    <scope>NUCLEOTIDE SEQUENCE [LARGE SCALE GENOMIC DNA]</scope>
    <source>
        <strain evidence="1 2">C6C2</strain>
    </source>
</reference>